<evidence type="ECO:0000313" key="6">
    <source>
        <dbReference type="EMBL" id="CAB9496268.1"/>
    </source>
</evidence>
<dbReference type="GO" id="GO:0043565">
    <property type="term" value="F:sequence-specific DNA binding"/>
    <property type="evidence" value="ECO:0007669"/>
    <property type="project" value="InterPro"/>
</dbReference>
<keyword evidence="2" id="KW-0238">DNA-binding</keyword>
<dbReference type="PANTHER" id="PTHR10015:SF206">
    <property type="entry name" value="HSF-TYPE DNA-BINDING DOMAIN-CONTAINING PROTEIN"/>
    <property type="match status" value="1"/>
</dbReference>
<accession>A0A9N8GZF1</accession>
<evidence type="ECO:0000256" key="4">
    <source>
        <dbReference type="SAM" id="MobiDB-lite"/>
    </source>
</evidence>
<dbReference type="PANTHER" id="PTHR10015">
    <property type="entry name" value="HEAT SHOCK TRANSCRIPTION FACTOR"/>
    <property type="match status" value="1"/>
</dbReference>
<feature type="compositionally biased region" description="Low complexity" evidence="4">
    <location>
        <begin position="143"/>
        <end position="158"/>
    </location>
</feature>
<keyword evidence="7" id="KW-1185">Reference proteome</keyword>
<dbReference type="OrthoDB" id="60033at2759"/>
<dbReference type="AlphaFoldDB" id="A0A9N8GZF1"/>
<evidence type="ECO:0000259" key="5">
    <source>
        <dbReference type="Pfam" id="PF00447"/>
    </source>
</evidence>
<comment type="caution">
    <text evidence="6">The sequence shown here is derived from an EMBL/GenBank/DDBJ whole genome shotgun (WGS) entry which is preliminary data.</text>
</comment>
<feature type="compositionally biased region" description="Low complexity" evidence="4">
    <location>
        <begin position="166"/>
        <end position="191"/>
    </location>
</feature>
<dbReference type="InterPro" id="IPR000232">
    <property type="entry name" value="HSF_DNA-bd"/>
</dbReference>
<organism evidence="6 7">
    <name type="scientific">Seminavis robusta</name>
    <dbReference type="NCBI Taxonomy" id="568900"/>
    <lineage>
        <taxon>Eukaryota</taxon>
        <taxon>Sar</taxon>
        <taxon>Stramenopiles</taxon>
        <taxon>Ochrophyta</taxon>
        <taxon>Bacillariophyta</taxon>
        <taxon>Bacillariophyceae</taxon>
        <taxon>Bacillariophycidae</taxon>
        <taxon>Naviculales</taxon>
        <taxon>Naviculaceae</taxon>
        <taxon>Seminavis</taxon>
    </lineage>
</organism>
<sequence length="301" mass="32250">MNATVDPTANMSAKDSQAYRLSTKLMKLLDEEAAPDALWWLDSQIFAVEPKYFQTQVLDPHFRGTKYASFLRTMHKMGFARLSRRFDLPKGVVAYACELFQKGKPEMLLKIKMNNSGKQSSASKAAIAALVMGSSSAKDSFKTAAGSTSVGSTSATASPQGSPSLKPVAKKVASPSSASSSKSSTKKTVPVNDNLNKAAAAFPALPGSAAPAPGVTPSAGYLLAKQAAEQDRIRMLRESIGLQEQARRSMMLRNASLFHQPLLANPMLAPLSTPMAAPGTTSNQLLELALLREAMNSQWRR</sequence>
<dbReference type="EMBL" id="CAICTM010000003">
    <property type="protein sequence ID" value="CAB9496268.1"/>
    <property type="molecule type" value="Genomic_DNA"/>
</dbReference>
<evidence type="ECO:0000313" key="7">
    <source>
        <dbReference type="Proteomes" id="UP001153069"/>
    </source>
</evidence>
<name>A0A9N8GZF1_9STRA</name>
<comment type="subcellular location">
    <subcellularLocation>
        <location evidence="1">Nucleus</location>
    </subcellularLocation>
</comment>
<evidence type="ECO:0000256" key="2">
    <source>
        <dbReference type="ARBA" id="ARBA00023125"/>
    </source>
</evidence>
<protein>
    <recommendedName>
        <fullName evidence="5">HSF-type DNA-binding domain-containing protein</fullName>
    </recommendedName>
</protein>
<evidence type="ECO:0000256" key="3">
    <source>
        <dbReference type="ARBA" id="ARBA00023242"/>
    </source>
</evidence>
<gene>
    <name evidence="6" type="ORF">SEMRO_3_G002430.1</name>
</gene>
<keyword evidence="3" id="KW-0539">Nucleus</keyword>
<proteinExistence type="predicted"/>
<dbReference type="Pfam" id="PF00447">
    <property type="entry name" value="HSF_DNA-bind"/>
    <property type="match status" value="1"/>
</dbReference>
<dbReference type="InterPro" id="IPR036390">
    <property type="entry name" value="WH_DNA-bd_sf"/>
</dbReference>
<dbReference type="GO" id="GO:0005634">
    <property type="term" value="C:nucleus"/>
    <property type="evidence" value="ECO:0007669"/>
    <property type="project" value="UniProtKB-SubCell"/>
</dbReference>
<dbReference type="SUPFAM" id="SSF46785">
    <property type="entry name" value="Winged helix' DNA-binding domain"/>
    <property type="match status" value="1"/>
</dbReference>
<dbReference type="GO" id="GO:0003700">
    <property type="term" value="F:DNA-binding transcription factor activity"/>
    <property type="evidence" value="ECO:0007669"/>
    <property type="project" value="InterPro"/>
</dbReference>
<dbReference type="Gene3D" id="1.10.10.10">
    <property type="entry name" value="Winged helix-like DNA-binding domain superfamily/Winged helix DNA-binding domain"/>
    <property type="match status" value="1"/>
</dbReference>
<feature type="domain" description="HSF-type DNA-binding" evidence="5">
    <location>
        <begin position="23"/>
        <end position="113"/>
    </location>
</feature>
<evidence type="ECO:0000256" key="1">
    <source>
        <dbReference type="ARBA" id="ARBA00004123"/>
    </source>
</evidence>
<dbReference type="InterPro" id="IPR036388">
    <property type="entry name" value="WH-like_DNA-bd_sf"/>
</dbReference>
<feature type="region of interest" description="Disordered" evidence="4">
    <location>
        <begin position="142"/>
        <end position="191"/>
    </location>
</feature>
<dbReference type="Proteomes" id="UP001153069">
    <property type="component" value="Unassembled WGS sequence"/>
</dbReference>
<reference evidence="6" key="1">
    <citation type="submission" date="2020-06" db="EMBL/GenBank/DDBJ databases">
        <authorList>
            <consortium name="Plant Systems Biology data submission"/>
        </authorList>
    </citation>
    <scope>NUCLEOTIDE SEQUENCE</scope>
    <source>
        <strain evidence="6">D6</strain>
    </source>
</reference>